<dbReference type="Proteomes" id="UP001392437">
    <property type="component" value="Unassembled WGS sequence"/>
</dbReference>
<reference evidence="1 2" key="1">
    <citation type="submission" date="2023-01" db="EMBL/GenBank/DDBJ databases">
        <title>Analysis of 21 Apiospora genomes using comparative genomics revels a genus with tremendous synthesis potential of carbohydrate active enzymes and secondary metabolites.</title>
        <authorList>
            <person name="Sorensen T."/>
        </authorList>
    </citation>
    <scope>NUCLEOTIDE SEQUENCE [LARGE SCALE GENOMIC DNA]</scope>
    <source>
        <strain evidence="1 2">CBS 117206</strain>
    </source>
</reference>
<accession>A0AAW0R1W7</accession>
<proteinExistence type="predicted"/>
<protein>
    <recommendedName>
        <fullName evidence="3">Transmembrane protein</fullName>
    </recommendedName>
</protein>
<dbReference type="AlphaFoldDB" id="A0AAW0R1W7"/>
<comment type="caution">
    <text evidence="1">The sequence shown here is derived from an EMBL/GenBank/DDBJ whole genome shotgun (WGS) entry which is preliminary data.</text>
</comment>
<keyword evidence="2" id="KW-1185">Reference proteome</keyword>
<dbReference type="EMBL" id="JAQQWP010000004">
    <property type="protein sequence ID" value="KAK8121221.1"/>
    <property type="molecule type" value="Genomic_DNA"/>
</dbReference>
<name>A0AAW0R1W7_9PEZI</name>
<evidence type="ECO:0000313" key="1">
    <source>
        <dbReference type="EMBL" id="KAK8121221.1"/>
    </source>
</evidence>
<gene>
    <name evidence="1" type="ORF">PG999_005341</name>
</gene>
<evidence type="ECO:0008006" key="3">
    <source>
        <dbReference type="Google" id="ProtNLM"/>
    </source>
</evidence>
<organism evidence="1 2">
    <name type="scientific">Apiospora kogelbergensis</name>
    <dbReference type="NCBI Taxonomy" id="1337665"/>
    <lineage>
        <taxon>Eukaryota</taxon>
        <taxon>Fungi</taxon>
        <taxon>Dikarya</taxon>
        <taxon>Ascomycota</taxon>
        <taxon>Pezizomycotina</taxon>
        <taxon>Sordariomycetes</taxon>
        <taxon>Xylariomycetidae</taxon>
        <taxon>Amphisphaeriales</taxon>
        <taxon>Apiosporaceae</taxon>
        <taxon>Apiospora</taxon>
    </lineage>
</organism>
<sequence>MLIATFAAVSSPFHLLGTQLPFFTNNAISLQDVAPYQQGSNSPTTAPAPTPQYAAAACGILLDKTFDQKTNRNTQDEEPQIPAFKVSDIVSTRRGRVVFYSAVAILATMESLTWLKFAPKAFSKKEEGQQ</sequence>
<evidence type="ECO:0000313" key="2">
    <source>
        <dbReference type="Proteomes" id="UP001392437"/>
    </source>
</evidence>